<protein>
    <recommendedName>
        <fullName evidence="4">DUF3558 domain-containing protein</fullName>
    </recommendedName>
</protein>
<reference evidence="3" key="1">
    <citation type="journal article" date="2019" name="Int. J. Syst. Evol. Microbiol.">
        <title>The Global Catalogue of Microorganisms (GCM) 10K type strain sequencing project: providing services to taxonomists for standard genome sequencing and annotation.</title>
        <authorList>
            <consortium name="The Broad Institute Genomics Platform"/>
            <consortium name="The Broad Institute Genome Sequencing Center for Infectious Disease"/>
            <person name="Wu L."/>
            <person name="Ma J."/>
        </authorList>
    </citation>
    <scope>NUCLEOTIDE SEQUENCE [LARGE SCALE GENOMIC DNA]</scope>
    <source>
        <strain evidence="3">JCM 10303</strain>
    </source>
</reference>
<evidence type="ECO:0000313" key="3">
    <source>
        <dbReference type="Proteomes" id="UP001500729"/>
    </source>
</evidence>
<name>A0ABN1D369_SACER</name>
<evidence type="ECO:0000256" key="1">
    <source>
        <dbReference type="SAM" id="MobiDB-lite"/>
    </source>
</evidence>
<evidence type="ECO:0000313" key="2">
    <source>
        <dbReference type="EMBL" id="GAA0532876.1"/>
    </source>
</evidence>
<dbReference type="EMBL" id="BAAAGS010000021">
    <property type="protein sequence ID" value="GAA0532876.1"/>
    <property type="molecule type" value="Genomic_DNA"/>
</dbReference>
<comment type="caution">
    <text evidence="2">The sequence shown here is derived from an EMBL/GenBank/DDBJ whole genome shotgun (WGS) entry which is preliminary data.</text>
</comment>
<dbReference type="Pfam" id="PF12079">
    <property type="entry name" value="DUF3558"/>
    <property type="match status" value="1"/>
</dbReference>
<gene>
    <name evidence="2" type="ORF">GCM10009533_34990</name>
</gene>
<dbReference type="Proteomes" id="UP001500729">
    <property type="component" value="Unassembled WGS sequence"/>
</dbReference>
<dbReference type="InterPro" id="IPR024520">
    <property type="entry name" value="DUF3558"/>
</dbReference>
<sequence>MLIGLLGACSGGGSSAPQTSEMPPAPQVAPGPAVADPKDAAAAAGCGLLSDAAAAAIGLKTPGEVEVNDVQPGGPEGCTWELQGPFGSNVNLTPFTDRSLKEYYDNRSTFSDFQELTIAGHPAVRANQGNPASDGYCGVFLATKQGQVLSSISSVSRDSGVEPCGLAQKALEASVPSLPAAK</sequence>
<feature type="region of interest" description="Disordered" evidence="1">
    <location>
        <begin position="10"/>
        <end position="36"/>
    </location>
</feature>
<proteinExistence type="predicted"/>
<organism evidence="2 3">
    <name type="scientific">Saccharopolyspora erythraea</name>
    <name type="common">Streptomyces erythraeus</name>
    <dbReference type="NCBI Taxonomy" id="1836"/>
    <lineage>
        <taxon>Bacteria</taxon>
        <taxon>Bacillati</taxon>
        <taxon>Actinomycetota</taxon>
        <taxon>Actinomycetes</taxon>
        <taxon>Pseudonocardiales</taxon>
        <taxon>Pseudonocardiaceae</taxon>
        <taxon>Saccharopolyspora</taxon>
    </lineage>
</organism>
<keyword evidence="3" id="KW-1185">Reference proteome</keyword>
<accession>A0ABN1D369</accession>
<evidence type="ECO:0008006" key="4">
    <source>
        <dbReference type="Google" id="ProtNLM"/>
    </source>
</evidence>